<protein>
    <submittedName>
        <fullName evidence="1 2">Phenylalanine--tRNA ligase alpha subunit</fullName>
    </submittedName>
</protein>
<dbReference type="EMBL" id="KE524975">
    <property type="protein sequence ID" value="KFB39231.1"/>
    <property type="molecule type" value="Genomic_DNA"/>
</dbReference>
<evidence type="ECO:0000313" key="3">
    <source>
        <dbReference type="Proteomes" id="UP000030765"/>
    </source>
</evidence>
<dbReference type="VEuPathDB" id="VectorBase:ASIC006575"/>
<dbReference type="AlphaFoldDB" id="A0A084VMN7"/>
<sequence>MDNESPKTFYEKINNNSKECCSDKTKINPCPGKATAPCGKRKGHAKLRLCYFQKVPGEKGDECFAFSNYLQQHHRLWATRITCGNKELQTCVQRDVGMVRAVPYSYLPPKVAFFRGELGRESCGRVGFEKGPLFGRIGIDRTRAIFRGPYVEDEWFRAGGSLFRAGKCAAGKRREDFITQLELHRRVGRERDR</sequence>
<reference evidence="1 3" key="1">
    <citation type="journal article" date="2014" name="BMC Genomics">
        <title>Genome sequence of Anopheles sinensis provides insight into genetics basis of mosquito competence for malaria parasites.</title>
        <authorList>
            <person name="Zhou D."/>
            <person name="Zhang D."/>
            <person name="Ding G."/>
            <person name="Shi L."/>
            <person name="Hou Q."/>
            <person name="Ye Y."/>
            <person name="Xu Y."/>
            <person name="Zhou H."/>
            <person name="Xiong C."/>
            <person name="Li S."/>
            <person name="Yu J."/>
            <person name="Hong S."/>
            <person name="Yu X."/>
            <person name="Zou P."/>
            <person name="Chen C."/>
            <person name="Chang X."/>
            <person name="Wang W."/>
            <person name="Lv Y."/>
            <person name="Sun Y."/>
            <person name="Ma L."/>
            <person name="Shen B."/>
            <person name="Zhu C."/>
        </authorList>
    </citation>
    <scope>NUCLEOTIDE SEQUENCE [LARGE SCALE GENOMIC DNA]</scope>
</reference>
<dbReference type="EMBL" id="ATLV01014616">
    <property type="status" value="NOT_ANNOTATED_CDS"/>
    <property type="molecule type" value="Genomic_DNA"/>
</dbReference>
<dbReference type="EnsemblMetazoa" id="ASIC006575-RA">
    <property type="protein sequence ID" value="ASIC006575-PA"/>
    <property type="gene ID" value="ASIC006575"/>
</dbReference>
<keyword evidence="1" id="KW-0436">Ligase</keyword>
<dbReference type="Proteomes" id="UP000030765">
    <property type="component" value="Unassembled WGS sequence"/>
</dbReference>
<organism evidence="1">
    <name type="scientific">Anopheles sinensis</name>
    <name type="common">Mosquito</name>
    <dbReference type="NCBI Taxonomy" id="74873"/>
    <lineage>
        <taxon>Eukaryota</taxon>
        <taxon>Metazoa</taxon>
        <taxon>Ecdysozoa</taxon>
        <taxon>Arthropoda</taxon>
        <taxon>Hexapoda</taxon>
        <taxon>Insecta</taxon>
        <taxon>Pterygota</taxon>
        <taxon>Neoptera</taxon>
        <taxon>Endopterygota</taxon>
        <taxon>Diptera</taxon>
        <taxon>Nematocera</taxon>
        <taxon>Culicoidea</taxon>
        <taxon>Culicidae</taxon>
        <taxon>Anophelinae</taxon>
        <taxon>Anopheles</taxon>
    </lineage>
</organism>
<reference evidence="2" key="2">
    <citation type="submission" date="2020-05" db="UniProtKB">
        <authorList>
            <consortium name="EnsemblMetazoa"/>
        </authorList>
    </citation>
    <scope>IDENTIFICATION</scope>
</reference>
<name>A0A084VMN7_ANOSI</name>
<gene>
    <name evidence="1" type="ORF">ZHAS_00006575</name>
</gene>
<evidence type="ECO:0000313" key="1">
    <source>
        <dbReference type="EMBL" id="KFB39231.1"/>
    </source>
</evidence>
<proteinExistence type="predicted"/>
<accession>A0A084VMN7</accession>
<evidence type="ECO:0000313" key="2">
    <source>
        <dbReference type="EnsemblMetazoa" id="ASIC006575-PA"/>
    </source>
</evidence>
<dbReference type="GO" id="GO:0016874">
    <property type="term" value="F:ligase activity"/>
    <property type="evidence" value="ECO:0007669"/>
    <property type="project" value="UniProtKB-KW"/>
</dbReference>
<keyword evidence="3" id="KW-1185">Reference proteome</keyword>